<gene>
    <name evidence="1" type="ORF">ACFSKX_13330</name>
</gene>
<dbReference type="EMBL" id="JBHUJD010000017">
    <property type="protein sequence ID" value="MFD2311402.1"/>
    <property type="molecule type" value="Genomic_DNA"/>
</dbReference>
<accession>A0ABW5ED81</accession>
<protein>
    <recommendedName>
        <fullName evidence="3">Lipoprotein</fullName>
    </recommendedName>
</protein>
<dbReference type="Proteomes" id="UP001597425">
    <property type="component" value="Unassembled WGS sequence"/>
</dbReference>
<name>A0ABW5ED81_9GAMM</name>
<evidence type="ECO:0008006" key="3">
    <source>
        <dbReference type="Google" id="ProtNLM"/>
    </source>
</evidence>
<organism evidence="1 2">
    <name type="scientific">Microbulbifer halophilus</name>
    <dbReference type="NCBI Taxonomy" id="453963"/>
    <lineage>
        <taxon>Bacteria</taxon>
        <taxon>Pseudomonadati</taxon>
        <taxon>Pseudomonadota</taxon>
        <taxon>Gammaproteobacteria</taxon>
        <taxon>Cellvibrionales</taxon>
        <taxon>Microbulbiferaceae</taxon>
        <taxon>Microbulbifer</taxon>
    </lineage>
</organism>
<keyword evidence="2" id="KW-1185">Reference proteome</keyword>
<sequence>MKTLFAKALILTAFVTLLSGCKEEALTATVRSGDTVIVSLSADDLGEDAGSANTAILRRHQIGAQITDSTGEQYDVQLRQVFKIYADPTSKVRQENPNALWLAAIDLVDPLSSAAPALASGTASLTLTAPDYFASDKTVSLEVVPGLGSPKELSDLNLDPDTIEPAPQALASVTGNLADHKLAAVEHRFVIPHTSNVDATIGQPQQAAVIKKIPGLEHIDFNTQQTTADSGSTEVRVYLTAIEGLAQEQLQELDIALISELPQANAQTDYWQKHYQGSKYYDINGNQISLTTEISAIR</sequence>
<evidence type="ECO:0000313" key="1">
    <source>
        <dbReference type="EMBL" id="MFD2311402.1"/>
    </source>
</evidence>
<comment type="caution">
    <text evidence="1">The sequence shown here is derived from an EMBL/GenBank/DDBJ whole genome shotgun (WGS) entry which is preliminary data.</text>
</comment>
<reference evidence="2" key="1">
    <citation type="journal article" date="2019" name="Int. J. Syst. Evol. Microbiol.">
        <title>The Global Catalogue of Microorganisms (GCM) 10K type strain sequencing project: providing services to taxonomists for standard genome sequencing and annotation.</title>
        <authorList>
            <consortium name="The Broad Institute Genomics Platform"/>
            <consortium name="The Broad Institute Genome Sequencing Center for Infectious Disease"/>
            <person name="Wu L."/>
            <person name="Ma J."/>
        </authorList>
    </citation>
    <scope>NUCLEOTIDE SEQUENCE [LARGE SCALE GENOMIC DNA]</scope>
    <source>
        <strain evidence="2">KCTC 12848</strain>
    </source>
</reference>
<dbReference type="PROSITE" id="PS51257">
    <property type="entry name" value="PROKAR_LIPOPROTEIN"/>
    <property type="match status" value="1"/>
</dbReference>
<dbReference type="RefSeq" id="WP_265721993.1">
    <property type="nucleotide sequence ID" value="NZ_JAPIVK010000017.1"/>
</dbReference>
<proteinExistence type="predicted"/>
<evidence type="ECO:0000313" key="2">
    <source>
        <dbReference type="Proteomes" id="UP001597425"/>
    </source>
</evidence>